<evidence type="ECO:0000256" key="1">
    <source>
        <dbReference type="SAM" id="MobiDB-lite"/>
    </source>
</evidence>
<feature type="region of interest" description="Disordered" evidence="1">
    <location>
        <begin position="1202"/>
        <end position="1231"/>
    </location>
</feature>
<dbReference type="Gene3D" id="3.30.450.20">
    <property type="entry name" value="PAS domain"/>
    <property type="match status" value="1"/>
</dbReference>
<dbReference type="InterPro" id="IPR036465">
    <property type="entry name" value="vWFA_dom_sf"/>
</dbReference>
<dbReference type="Gene3D" id="3.40.50.410">
    <property type="entry name" value="von Willebrand factor, type A domain"/>
    <property type="match status" value="1"/>
</dbReference>
<dbReference type="OrthoDB" id="2150145at2759"/>
<keyword evidence="5" id="KW-1185">Reference proteome</keyword>
<dbReference type="GO" id="GO:0005891">
    <property type="term" value="C:voltage-gated calcium channel complex"/>
    <property type="evidence" value="ECO:0007669"/>
    <property type="project" value="TreeGrafter"/>
</dbReference>
<dbReference type="GO" id="GO:0005245">
    <property type="term" value="F:voltage-gated calcium channel activity"/>
    <property type="evidence" value="ECO:0007669"/>
    <property type="project" value="TreeGrafter"/>
</dbReference>
<evidence type="ECO:0000259" key="3">
    <source>
        <dbReference type="PROSITE" id="PS50234"/>
    </source>
</evidence>
<proteinExistence type="predicted"/>
<dbReference type="Proteomes" id="UP000801492">
    <property type="component" value="Unassembled WGS sequence"/>
</dbReference>
<keyword evidence="2" id="KW-0812">Transmembrane</keyword>
<feature type="compositionally biased region" description="Polar residues" evidence="1">
    <location>
        <begin position="1203"/>
        <end position="1223"/>
    </location>
</feature>
<accession>A0A8K0GCI6</accession>
<protein>
    <recommendedName>
        <fullName evidence="3">VWFA domain-containing protein</fullName>
    </recommendedName>
</protein>
<evidence type="ECO:0000256" key="2">
    <source>
        <dbReference type="SAM" id="Phobius"/>
    </source>
</evidence>
<dbReference type="SUPFAM" id="SSF53300">
    <property type="entry name" value="vWA-like"/>
    <property type="match status" value="1"/>
</dbReference>
<feature type="transmembrane region" description="Helical" evidence="2">
    <location>
        <begin position="1080"/>
        <end position="1101"/>
    </location>
</feature>
<dbReference type="PROSITE" id="PS50234">
    <property type="entry name" value="VWFA"/>
    <property type="match status" value="1"/>
</dbReference>
<sequence>MVHFEKNVERKVFQTYVAGLILFIQLYICFAKTSTNIASKNKVQIESIQGYSLKNITEHLGKEFNNISNEELGVSEIQGMYDKLKFTLVVQDVDKVIKKMANKLESKLNETIAILNQTRDKIENFNKLNRPIVHSVITPCSYEKDDNKQFEIITVDPNNSYSELPPTLSEVLSKQKANAKKIKGAIKQLYLLSTLEVSTFSSNAPIANCKDQDQSALWKLYMEYRKSLSRSVMLLLDHGGSLSKQQFRIVKAVAKQMISVLNENDRIGVLAVSDEWSSPYLTDQCLMPNQIPPISDSHTMSPATDHNKYLLNKFVDSLTKGNGVTNHSLGFQQALQTIKSSNISSNETVMLLYISRGLLSSLTEAKTVLETISYMFTDIDNSIIINTCAVIDESKPIMYEMHFLREIAEQNYSKYNIDVSYETERGVMLSVNSSQGIGIVVAQFYEVLGYSDYFNLNPKVSLPTWDTIAGDLSVAITVPCGIRGEIGLLGLNLYFSNIAEDVTYYSNHQHYTYAFITNYQGIAVMHPSYPRPSFIKEQPKFVDIIHLEKVTNFKEVRELLLSDKEGSYVLKTKNDTLRYSWRRVKDWYIICIVIRENEIPPVRPHKVTWFPASSNSKFVYHRLDILPVTNLCRHLNQVATLDAGSLYLSALCFQSPFSYIHTSTNTDEAASQLNIQSYMAYLKDNTRLLANPGLKEEVRDDVVALAHILEFLRMQHLNGLRAKYVVRRYVTSPSGVLQIFPGGFVSPGVEPTRRTWYLRAVEHRFQTVLTPPYLDAGGAGYIITIAYATSQVVVAMDVTFGYVYKMMLQQMPFCTQKNVKCLMMDDRGYLIYHPNLIDPNGHGPIEQQHIIHKESLVANDILNHKHFVKKMLCNNYADGTIQRYYRLNTSLSDVLTNVVHGEHCVKYQVSAVKGTNVFVGVVNATCEVVATFCPCSMVDRLCLNCNRMEQKECECPCECPLNLDTCTHPNRTFMDNPLCSTLPEQNLPMPSHTPMKVNTVLKSCIPVSCESQLTYESCLGILGCEWCQLDVDGESLLANPFCTSFSTCFNGILGSVTPYGDAVGGQSTSEDLLGSSYSPIGPIIGSIIGVCLILGILFFCYRSYNSPAAERFYLTAAQDNQVRMSDFNMSDDFQECDNHQDKLLQDTKKREPISPYCVSTGYRRPLTAADSDHGYSTMTPHDESEHLSFAPVEIDSLEDDCTSDATSINTSVSSKQPKGNTSDPKNKLRTIPPITDLQMTTIPNRIIAPVTVHRNMEVTQ</sequence>
<keyword evidence="2" id="KW-0472">Membrane</keyword>
<dbReference type="AlphaFoldDB" id="A0A8K0GCI6"/>
<dbReference type="PANTHER" id="PTHR10166">
    <property type="entry name" value="VOLTAGE-DEPENDENT CALCIUM CHANNEL SUBUNIT ALPHA-2/DELTA-RELATED"/>
    <property type="match status" value="1"/>
</dbReference>
<dbReference type="InterPro" id="IPR051173">
    <property type="entry name" value="Ca_channel_alpha-2/delta"/>
</dbReference>
<comment type="caution">
    <text evidence="4">The sequence shown here is derived from an EMBL/GenBank/DDBJ whole genome shotgun (WGS) entry which is preliminary data.</text>
</comment>
<dbReference type="PANTHER" id="PTHR10166:SF66">
    <property type="entry name" value="VWFA AND CACHE DOMAIN-CONTAINING PROTEIN CG16868"/>
    <property type="match status" value="1"/>
</dbReference>
<reference evidence="4" key="1">
    <citation type="submission" date="2019-08" db="EMBL/GenBank/DDBJ databases">
        <title>The genome of the North American firefly Photinus pyralis.</title>
        <authorList>
            <consortium name="Photinus pyralis genome working group"/>
            <person name="Fallon T.R."/>
            <person name="Sander Lower S.E."/>
            <person name="Weng J.-K."/>
        </authorList>
    </citation>
    <scope>NUCLEOTIDE SEQUENCE</scope>
    <source>
        <strain evidence="4">TRF0915ILg1</strain>
        <tissue evidence="4">Whole body</tissue>
    </source>
</reference>
<dbReference type="EMBL" id="VTPC01008092">
    <property type="protein sequence ID" value="KAF2893293.1"/>
    <property type="molecule type" value="Genomic_DNA"/>
</dbReference>
<evidence type="ECO:0000313" key="5">
    <source>
        <dbReference type="Proteomes" id="UP000801492"/>
    </source>
</evidence>
<dbReference type="InterPro" id="IPR002035">
    <property type="entry name" value="VWF_A"/>
</dbReference>
<gene>
    <name evidence="4" type="ORF">ILUMI_12881</name>
</gene>
<evidence type="ECO:0000313" key="4">
    <source>
        <dbReference type="EMBL" id="KAF2893293.1"/>
    </source>
</evidence>
<dbReference type="CDD" id="cd00198">
    <property type="entry name" value="vWFA"/>
    <property type="match status" value="1"/>
</dbReference>
<keyword evidence="2" id="KW-1133">Transmembrane helix</keyword>
<feature type="domain" description="VWFA" evidence="3">
    <location>
        <begin position="231"/>
        <end position="448"/>
    </location>
</feature>
<organism evidence="4 5">
    <name type="scientific">Ignelater luminosus</name>
    <name type="common">Cucubano</name>
    <name type="synonym">Pyrophorus luminosus</name>
    <dbReference type="NCBI Taxonomy" id="2038154"/>
    <lineage>
        <taxon>Eukaryota</taxon>
        <taxon>Metazoa</taxon>
        <taxon>Ecdysozoa</taxon>
        <taxon>Arthropoda</taxon>
        <taxon>Hexapoda</taxon>
        <taxon>Insecta</taxon>
        <taxon>Pterygota</taxon>
        <taxon>Neoptera</taxon>
        <taxon>Endopterygota</taxon>
        <taxon>Coleoptera</taxon>
        <taxon>Polyphaga</taxon>
        <taxon>Elateriformia</taxon>
        <taxon>Elateroidea</taxon>
        <taxon>Elateridae</taxon>
        <taxon>Agrypninae</taxon>
        <taxon>Pyrophorini</taxon>
        <taxon>Ignelater</taxon>
    </lineage>
</organism>
<name>A0A8K0GCI6_IGNLU</name>
<feature type="transmembrane region" description="Helical" evidence="2">
    <location>
        <begin position="12"/>
        <end position="28"/>
    </location>
</feature>